<keyword evidence="1" id="KW-1133">Transmembrane helix</keyword>
<evidence type="ECO:0000313" key="3">
    <source>
        <dbReference type="Proteomes" id="UP000324354"/>
    </source>
</evidence>
<dbReference type="AlphaFoldDB" id="A0A5C0XNS1"/>
<proteinExistence type="predicted"/>
<dbReference type="EMBL" id="CP023154">
    <property type="protein sequence ID" value="QEK78627.1"/>
    <property type="molecule type" value="Genomic_DNA"/>
</dbReference>
<evidence type="ECO:0000256" key="1">
    <source>
        <dbReference type="SAM" id="Phobius"/>
    </source>
</evidence>
<sequence length="72" mass="8246">MKNLRYILFPFLLAVAGSAITFVIWIMWLMERLPNSINILIALSVRIAPTIGGIISFYRLCKESCKQNSQEK</sequence>
<keyword evidence="1" id="KW-0812">Transmembrane</keyword>
<dbReference type="Proteomes" id="UP000324354">
    <property type="component" value="Chromosome"/>
</dbReference>
<name>A0A5C0XNS1_PYRFU</name>
<protein>
    <submittedName>
        <fullName evidence="2">Uncharacterized protein</fullName>
    </submittedName>
</protein>
<feature type="transmembrane region" description="Helical" evidence="1">
    <location>
        <begin position="7"/>
        <end position="30"/>
    </location>
</feature>
<evidence type="ECO:0000313" key="2">
    <source>
        <dbReference type="EMBL" id="QEK78627.1"/>
    </source>
</evidence>
<accession>A0A5C0XNS1</accession>
<reference evidence="2 3" key="1">
    <citation type="submission" date="2017-08" db="EMBL/GenBank/DDBJ databases">
        <title>Resequencing and Reannotation of the genome of Pyrococcus furiosus type strain DSM3638.</title>
        <authorList>
            <person name="Reichelt R.M."/>
            <person name="Bunk B."/>
        </authorList>
    </citation>
    <scope>NUCLEOTIDE SEQUENCE [LARGE SCALE GENOMIC DNA]</scope>
    <source>
        <strain evidence="2 3">DSM 3638</strain>
    </source>
</reference>
<feature type="transmembrane region" description="Helical" evidence="1">
    <location>
        <begin position="36"/>
        <end position="58"/>
    </location>
</feature>
<keyword evidence="1" id="KW-0472">Membrane</keyword>
<gene>
    <name evidence="2" type="ORF">PFDSM3638_04830</name>
</gene>
<organism evidence="2 3">
    <name type="scientific">Pyrococcus furiosus (strain ATCC 43587 / DSM 3638 / JCM 8422 / Vc1)</name>
    <dbReference type="NCBI Taxonomy" id="186497"/>
    <lineage>
        <taxon>Archaea</taxon>
        <taxon>Methanobacteriati</taxon>
        <taxon>Methanobacteriota</taxon>
        <taxon>Thermococci</taxon>
        <taxon>Thermococcales</taxon>
        <taxon>Thermococcaceae</taxon>
        <taxon>Pyrococcus</taxon>
    </lineage>
</organism>